<name>Q116S9_TRIEI</name>
<dbReference type="AlphaFoldDB" id="Q116S9"/>
<sequence>MLINQDLPEEESLINCTNFSPNAPQKNLLKIIACKTKKIIKKFDNLCSYFKLFKLIINCLKLFQDEILLQPMRGLLY</sequence>
<accession>Q116S9</accession>
<evidence type="ECO:0000313" key="1">
    <source>
        <dbReference type="EMBL" id="ABG50495.1"/>
    </source>
</evidence>
<dbReference type="eggNOG" id="COG3335">
    <property type="taxonomic scope" value="Bacteria"/>
</dbReference>
<dbReference type="HOGENOM" id="CLU_2637020_0_0_3"/>
<dbReference type="EMBL" id="CP000393">
    <property type="protein sequence ID" value="ABG50495.1"/>
    <property type="molecule type" value="Genomic_DNA"/>
</dbReference>
<reference evidence="1" key="1">
    <citation type="submission" date="2006-06" db="EMBL/GenBank/DDBJ databases">
        <title>Complete sequence of Trichodesmium erythraeum IMS101.</title>
        <authorList>
            <consortium name="US DOE Joint Genome Institute"/>
            <person name="Copeland A."/>
            <person name="Lucas S."/>
            <person name="Lapidus A."/>
            <person name="Barry K."/>
            <person name="Detter J.C."/>
            <person name="Glavina del Rio T."/>
            <person name="Hammon N."/>
            <person name="Israni S."/>
            <person name="Dalin E."/>
            <person name="Tice H."/>
            <person name="Pitluck S."/>
            <person name="Kiss H."/>
            <person name="Munk A.C."/>
            <person name="Brettin T."/>
            <person name="Bruce D."/>
            <person name="Han C."/>
            <person name="Tapia R."/>
            <person name="Gilna P."/>
            <person name="Schmutz J."/>
            <person name="Larimer F."/>
            <person name="Land M."/>
            <person name="Hauser L."/>
            <person name="Kyrpides N."/>
            <person name="Kim E."/>
            <person name="Richardson P."/>
        </authorList>
    </citation>
    <scope>NUCLEOTIDE SEQUENCE [LARGE SCALE GENOMIC DNA]</scope>
    <source>
        <strain evidence="1">IMS101</strain>
    </source>
</reference>
<organism evidence="1">
    <name type="scientific">Trichodesmium erythraeum (strain IMS101)</name>
    <dbReference type="NCBI Taxonomy" id="203124"/>
    <lineage>
        <taxon>Bacteria</taxon>
        <taxon>Bacillati</taxon>
        <taxon>Cyanobacteriota</taxon>
        <taxon>Cyanophyceae</taxon>
        <taxon>Oscillatoriophycideae</taxon>
        <taxon>Oscillatoriales</taxon>
        <taxon>Microcoleaceae</taxon>
        <taxon>Trichodesmium</taxon>
    </lineage>
</organism>
<dbReference type="KEGG" id="ter:Tery_1133"/>
<proteinExistence type="predicted"/>
<gene>
    <name evidence="1" type="ordered locus">Tery_1133</name>
</gene>
<protein>
    <submittedName>
        <fullName evidence="1">Uncharacterized protein</fullName>
    </submittedName>
</protein>